<dbReference type="Proteomes" id="UP001500279">
    <property type="component" value="Unassembled WGS sequence"/>
</dbReference>
<organism evidence="1 2">
    <name type="scientific">Ideonella azotifigens</name>
    <dbReference type="NCBI Taxonomy" id="513160"/>
    <lineage>
        <taxon>Bacteria</taxon>
        <taxon>Pseudomonadati</taxon>
        <taxon>Pseudomonadota</taxon>
        <taxon>Betaproteobacteria</taxon>
        <taxon>Burkholderiales</taxon>
        <taxon>Sphaerotilaceae</taxon>
        <taxon>Ideonella</taxon>
    </lineage>
</organism>
<keyword evidence="2" id="KW-1185">Reference proteome</keyword>
<dbReference type="EMBL" id="BAAAEW010000004">
    <property type="protein sequence ID" value="GAA0744012.1"/>
    <property type="molecule type" value="Genomic_DNA"/>
</dbReference>
<dbReference type="InterPro" id="IPR010662">
    <property type="entry name" value="RBBP9/YdeN"/>
</dbReference>
<protein>
    <submittedName>
        <fullName evidence="1">Alpha/beta hydrolase</fullName>
    </submittedName>
</protein>
<name>A0ABP3UY64_9BURK</name>
<evidence type="ECO:0000313" key="2">
    <source>
        <dbReference type="Proteomes" id="UP001500279"/>
    </source>
</evidence>
<sequence length="218" mass="23799">MACARIKVNFTAYGIDPAICMTKLLTEPRVLLLPGWQNSGPAHWQSRWEVLYGDERVLQADWDWPRRGDWMARLDEVLLADARPAVLVAHSLGCQLVAAWAAHSKHTARVGAALLVAPPDTEREDMPPQLHNWQPIARKPLPFPAVALVSSDDPFCSLPRAMQMAADWGVACLALGPLGHLNGDSGLGDWPEGRAVLQHLMADPDDAGEDHGGEDKVS</sequence>
<evidence type="ECO:0000313" key="1">
    <source>
        <dbReference type="EMBL" id="GAA0744012.1"/>
    </source>
</evidence>
<comment type="caution">
    <text evidence="1">The sequence shown here is derived from an EMBL/GenBank/DDBJ whole genome shotgun (WGS) entry which is preliminary data.</text>
</comment>
<accession>A0ABP3UY64</accession>
<reference evidence="2" key="1">
    <citation type="journal article" date="2019" name="Int. J. Syst. Evol. Microbiol.">
        <title>The Global Catalogue of Microorganisms (GCM) 10K type strain sequencing project: providing services to taxonomists for standard genome sequencing and annotation.</title>
        <authorList>
            <consortium name="The Broad Institute Genomics Platform"/>
            <consortium name="The Broad Institute Genome Sequencing Center for Infectious Disease"/>
            <person name="Wu L."/>
            <person name="Ma J."/>
        </authorList>
    </citation>
    <scope>NUCLEOTIDE SEQUENCE [LARGE SCALE GENOMIC DNA]</scope>
    <source>
        <strain evidence="2">JCM 15503</strain>
    </source>
</reference>
<dbReference type="Pfam" id="PF06821">
    <property type="entry name" value="Ser_hydrolase"/>
    <property type="match status" value="1"/>
</dbReference>
<dbReference type="InterPro" id="IPR029058">
    <property type="entry name" value="AB_hydrolase_fold"/>
</dbReference>
<keyword evidence="1" id="KW-0378">Hydrolase</keyword>
<dbReference type="GO" id="GO:0016787">
    <property type="term" value="F:hydrolase activity"/>
    <property type="evidence" value="ECO:0007669"/>
    <property type="project" value="UniProtKB-KW"/>
</dbReference>
<gene>
    <name evidence="1" type="ORF">GCM10009107_09120</name>
</gene>
<dbReference type="SUPFAM" id="SSF53474">
    <property type="entry name" value="alpha/beta-Hydrolases"/>
    <property type="match status" value="1"/>
</dbReference>
<dbReference type="Gene3D" id="3.40.50.1820">
    <property type="entry name" value="alpha/beta hydrolase"/>
    <property type="match status" value="1"/>
</dbReference>
<proteinExistence type="predicted"/>